<feature type="signal peptide" evidence="1">
    <location>
        <begin position="1"/>
        <end position="21"/>
    </location>
</feature>
<dbReference type="Pfam" id="PF18962">
    <property type="entry name" value="Por_Secre_tail"/>
    <property type="match status" value="1"/>
</dbReference>
<gene>
    <name evidence="3" type="ORF">GCM10023092_17160</name>
</gene>
<name>A0ABP8MR37_9BACT</name>
<organism evidence="3 4">
    <name type="scientific">Rurimicrobium arvi</name>
    <dbReference type="NCBI Taxonomy" id="2049916"/>
    <lineage>
        <taxon>Bacteria</taxon>
        <taxon>Pseudomonadati</taxon>
        <taxon>Bacteroidota</taxon>
        <taxon>Chitinophagia</taxon>
        <taxon>Chitinophagales</taxon>
        <taxon>Chitinophagaceae</taxon>
        <taxon>Rurimicrobium</taxon>
    </lineage>
</organism>
<keyword evidence="1" id="KW-0732">Signal</keyword>
<feature type="chain" id="PRO_5046534945" description="Secretion system C-terminal sorting domain-containing protein" evidence="1">
    <location>
        <begin position="22"/>
        <end position="480"/>
    </location>
</feature>
<comment type="caution">
    <text evidence="3">The sequence shown here is derived from an EMBL/GenBank/DDBJ whole genome shotgun (WGS) entry which is preliminary data.</text>
</comment>
<evidence type="ECO:0000259" key="2">
    <source>
        <dbReference type="Pfam" id="PF18962"/>
    </source>
</evidence>
<keyword evidence="4" id="KW-1185">Reference proteome</keyword>
<dbReference type="RefSeq" id="WP_344825448.1">
    <property type="nucleotide sequence ID" value="NZ_BAABEZ010000022.1"/>
</dbReference>
<evidence type="ECO:0000313" key="4">
    <source>
        <dbReference type="Proteomes" id="UP001501410"/>
    </source>
</evidence>
<feature type="domain" description="Secretion system C-terminal sorting" evidence="2">
    <location>
        <begin position="402"/>
        <end position="474"/>
    </location>
</feature>
<protein>
    <recommendedName>
        <fullName evidence="2">Secretion system C-terminal sorting domain-containing protein</fullName>
    </recommendedName>
</protein>
<sequence length="480" mass="53970">MKILRKAVLSLLFFTMHQAYAQFPSIPFSPGATHTAKTTASGERLIARTKLDYYSGTGYTFTDSATMEWNWTNSSKSEYLPAPLISYDRASVLTYYQNSGGTAVPNLKTINYFDGDGKIYATYRFRWNSSGSKWDTASRTTMTYSGTQLTDSTLELYYAAKWIGRQKTSYTYTGVHIASATIQTSTGVTTTWVNTSRILYTWDASDLLIQMQNERWDATAGSWTKQSLTDISYTGTDSTLSITKIWNTSLGSWVNSLRRGYKISTVGPYADDSIYRWNTGTGLWEPYSKNEVIYSAGIISEYVQYYWDPGTGNWGAYNIYYYSYTGGAITQSGALRWNTTTSKWEVYYFYDYAYNGAGSLVSEIPYYLNSGGGFDPISNRTNYYYETFTGIKETPSARQASVYPNPVVEDGDAMLRFTYNGSNTVAISVVNVLGQEVYHHESRGQGTVTEKLPARNWPAGMYLVNINFGQGNVETLKLVK</sequence>
<dbReference type="InterPro" id="IPR026444">
    <property type="entry name" value="Secre_tail"/>
</dbReference>
<dbReference type="EMBL" id="BAABEZ010000022">
    <property type="protein sequence ID" value="GAA4454718.1"/>
    <property type="molecule type" value="Genomic_DNA"/>
</dbReference>
<dbReference type="Proteomes" id="UP001501410">
    <property type="component" value="Unassembled WGS sequence"/>
</dbReference>
<dbReference type="NCBIfam" id="TIGR04183">
    <property type="entry name" value="Por_Secre_tail"/>
    <property type="match status" value="1"/>
</dbReference>
<dbReference type="Gene3D" id="2.40.128.720">
    <property type="match status" value="3"/>
</dbReference>
<evidence type="ECO:0000313" key="3">
    <source>
        <dbReference type="EMBL" id="GAA4454718.1"/>
    </source>
</evidence>
<proteinExistence type="predicted"/>
<accession>A0ABP8MR37</accession>
<evidence type="ECO:0000256" key="1">
    <source>
        <dbReference type="SAM" id="SignalP"/>
    </source>
</evidence>
<reference evidence="4" key="1">
    <citation type="journal article" date="2019" name="Int. J. Syst. Evol. Microbiol.">
        <title>The Global Catalogue of Microorganisms (GCM) 10K type strain sequencing project: providing services to taxonomists for standard genome sequencing and annotation.</title>
        <authorList>
            <consortium name="The Broad Institute Genomics Platform"/>
            <consortium name="The Broad Institute Genome Sequencing Center for Infectious Disease"/>
            <person name="Wu L."/>
            <person name="Ma J."/>
        </authorList>
    </citation>
    <scope>NUCLEOTIDE SEQUENCE [LARGE SCALE GENOMIC DNA]</scope>
    <source>
        <strain evidence="4">JCM 31921</strain>
    </source>
</reference>